<protein>
    <submittedName>
        <fullName evidence="2">Uncharacterized protein</fullName>
    </submittedName>
</protein>
<dbReference type="EMBL" id="LNZG01000014">
    <property type="protein sequence ID" value="ODA90317.1"/>
    <property type="molecule type" value="Genomic_DNA"/>
</dbReference>
<evidence type="ECO:0000256" key="1">
    <source>
        <dbReference type="SAM" id="MobiDB-lite"/>
    </source>
</evidence>
<dbReference type="AlphaFoldDB" id="A0A1E2SKN7"/>
<name>A0A1E2SKN7_LEIXY</name>
<reference evidence="3" key="1">
    <citation type="submission" date="2015-11" db="EMBL/GenBank/DDBJ databases">
        <authorList>
            <person name="Wang J."/>
            <person name="Wang L."/>
            <person name="Wang F."/>
            <person name="Cao G."/>
        </authorList>
    </citation>
    <scope>NUCLEOTIDE SEQUENCE [LARGE SCALE GENOMIC DNA]</scope>
    <source>
        <strain evidence="3">gdw1</strain>
    </source>
</reference>
<feature type="region of interest" description="Disordered" evidence="1">
    <location>
        <begin position="1"/>
        <end position="47"/>
    </location>
</feature>
<evidence type="ECO:0000313" key="3">
    <source>
        <dbReference type="Proteomes" id="UP000094426"/>
    </source>
</evidence>
<evidence type="ECO:0000313" key="2">
    <source>
        <dbReference type="EMBL" id="ODA90317.1"/>
    </source>
</evidence>
<proteinExistence type="predicted"/>
<dbReference type="Proteomes" id="UP000094426">
    <property type="component" value="Unassembled WGS sequence"/>
</dbReference>
<accession>A0A1E2SKN7</accession>
<sequence length="112" mass="12281">MTIGIGLRRPLAPENRPAGSRRDKQRPRPVGASHSRARRSEQIEGVPGGMAVAVVRADGDQTEPGAEEFVEPTALIGRTVVGDLDDVRWSHRPRADKPILRLLAQITEDERS</sequence>
<dbReference type="RefSeq" id="WP_050737883.1">
    <property type="nucleotide sequence ID" value="NZ_LNZG01000014.1"/>
</dbReference>
<gene>
    <name evidence="2" type="ORF">ATY41_10450</name>
</gene>
<comment type="caution">
    <text evidence="2">The sequence shown here is derived from an EMBL/GenBank/DDBJ whole genome shotgun (WGS) entry which is preliminary data.</text>
</comment>
<organism evidence="2 3">
    <name type="scientific">Leifsonia xyli subsp. xyli</name>
    <dbReference type="NCBI Taxonomy" id="59736"/>
    <lineage>
        <taxon>Bacteria</taxon>
        <taxon>Bacillati</taxon>
        <taxon>Actinomycetota</taxon>
        <taxon>Actinomycetes</taxon>
        <taxon>Micrococcales</taxon>
        <taxon>Microbacteriaceae</taxon>
        <taxon>Leifsonia</taxon>
    </lineage>
</organism>